<name>A0A7X3CT76_9BACL</name>
<comment type="caution">
    <text evidence="1">The sequence shown here is derived from an EMBL/GenBank/DDBJ whole genome shotgun (WGS) entry which is preliminary data.</text>
</comment>
<organism evidence="1 2">
    <name type="scientific">Paenibacillus validus</name>
    <dbReference type="NCBI Taxonomy" id="44253"/>
    <lineage>
        <taxon>Bacteria</taxon>
        <taxon>Bacillati</taxon>
        <taxon>Bacillota</taxon>
        <taxon>Bacilli</taxon>
        <taxon>Bacillales</taxon>
        <taxon>Paenibacillaceae</taxon>
        <taxon>Paenibacillus</taxon>
    </lineage>
</organism>
<dbReference type="Proteomes" id="UP000450917">
    <property type="component" value="Unassembled WGS sequence"/>
</dbReference>
<proteinExistence type="predicted"/>
<reference evidence="1 2" key="1">
    <citation type="submission" date="2019-11" db="EMBL/GenBank/DDBJ databases">
        <title>Draft genome sequences of five Paenibacillus species of dairy origin.</title>
        <authorList>
            <person name="Olajide A.M."/>
            <person name="Chen S."/>
            <person name="Lapointe G."/>
        </authorList>
    </citation>
    <scope>NUCLEOTIDE SEQUENCE [LARGE SCALE GENOMIC DNA]</scope>
    <source>
        <strain evidence="1 2">2CS3</strain>
    </source>
</reference>
<evidence type="ECO:0000313" key="2">
    <source>
        <dbReference type="Proteomes" id="UP000450917"/>
    </source>
</evidence>
<protein>
    <submittedName>
        <fullName evidence="1">Uncharacterized protein</fullName>
    </submittedName>
</protein>
<dbReference type="AlphaFoldDB" id="A0A7X3CT76"/>
<dbReference type="EMBL" id="WNZX01000006">
    <property type="protein sequence ID" value="MUG70797.1"/>
    <property type="molecule type" value="Genomic_DNA"/>
</dbReference>
<evidence type="ECO:0000313" key="1">
    <source>
        <dbReference type="EMBL" id="MUG70797.1"/>
    </source>
</evidence>
<dbReference type="RefSeq" id="WP_155614496.1">
    <property type="nucleotide sequence ID" value="NZ_WNZX01000006.1"/>
</dbReference>
<keyword evidence="2" id="KW-1185">Reference proteome</keyword>
<gene>
    <name evidence="1" type="ORF">GNP93_08905</name>
</gene>
<accession>A0A7X3CT76</accession>
<sequence length="101" mass="11025">MNVIVLIARYMVGNAGIEVLPWVLLGSSALQIALYGLIEADRVPEPSPAHDGGVRRRGWKIYGKFTTRGTVFPFDGDSKTSRFAKSLSVYKCFSLSDGIST</sequence>